<name>C0HJ65_MAIZE</name>
<evidence type="ECO:0000313" key="2">
    <source>
        <dbReference type="EMBL" id="ACN27068.1"/>
    </source>
</evidence>
<dbReference type="EMBL" id="BT062371">
    <property type="protein sequence ID" value="ACN27068.1"/>
    <property type="molecule type" value="mRNA"/>
</dbReference>
<keyword evidence="1" id="KW-0472">Membrane</keyword>
<keyword evidence="1" id="KW-1133">Transmembrane helix</keyword>
<protein>
    <submittedName>
        <fullName evidence="2">Uncharacterized protein</fullName>
    </submittedName>
</protein>
<dbReference type="AlphaFoldDB" id="C0HJ65"/>
<evidence type="ECO:0000256" key="1">
    <source>
        <dbReference type="SAM" id="Phobius"/>
    </source>
</evidence>
<proteinExistence type="evidence at transcript level"/>
<keyword evidence="1" id="KW-0812">Transmembrane</keyword>
<feature type="transmembrane region" description="Helical" evidence="1">
    <location>
        <begin position="25"/>
        <end position="47"/>
    </location>
</feature>
<sequence>MCEFELTCSDLGAFCGSNWLHNTVYLMWIMVVVLMSWYTSIFCYWNLQKRT</sequence>
<reference evidence="2" key="1">
    <citation type="journal article" date="2009" name="PLoS Genet.">
        <title>Sequencing, mapping, and analysis of 27,455 maize full-length cDNAs.</title>
        <authorList>
            <person name="Soderlund C."/>
            <person name="Descour A."/>
            <person name="Kudrna D."/>
            <person name="Bomhoff M."/>
            <person name="Boyd L."/>
            <person name="Currie J."/>
            <person name="Angelova A."/>
            <person name="Collura K."/>
            <person name="Wissotski M."/>
            <person name="Ashley E."/>
            <person name="Morrow D."/>
            <person name="Fernandes J."/>
            <person name="Walbot V."/>
            <person name="Yu Y."/>
        </authorList>
    </citation>
    <scope>NUCLEOTIDE SEQUENCE</scope>
    <source>
        <strain evidence="2">B73</strain>
    </source>
</reference>
<accession>C0HJ65</accession>
<organism evidence="2">
    <name type="scientific">Zea mays</name>
    <name type="common">Maize</name>
    <dbReference type="NCBI Taxonomy" id="4577"/>
    <lineage>
        <taxon>Eukaryota</taxon>
        <taxon>Viridiplantae</taxon>
        <taxon>Streptophyta</taxon>
        <taxon>Embryophyta</taxon>
        <taxon>Tracheophyta</taxon>
        <taxon>Spermatophyta</taxon>
        <taxon>Magnoliopsida</taxon>
        <taxon>Liliopsida</taxon>
        <taxon>Poales</taxon>
        <taxon>Poaceae</taxon>
        <taxon>PACMAD clade</taxon>
        <taxon>Panicoideae</taxon>
        <taxon>Andropogonodae</taxon>
        <taxon>Andropogoneae</taxon>
        <taxon>Tripsacinae</taxon>
        <taxon>Zea</taxon>
    </lineage>
</organism>